<evidence type="ECO:0000256" key="5">
    <source>
        <dbReference type="PIRNR" id="PIRNR016020"/>
    </source>
</evidence>
<dbReference type="InterPro" id="IPR011013">
    <property type="entry name" value="Gal_mutarotase_sf_dom"/>
</dbReference>
<dbReference type="SUPFAM" id="SSF74650">
    <property type="entry name" value="Galactose mutarotase-like"/>
    <property type="match status" value="1"/>
</dbReference>
<dbReference type="AlphaFoldDB" id="L8GS76"/>
<dbReference type="VEuPathDB" id="AmoebaDB:ACA1_309320"/>
<dbReference type="STRING" id="1257118.L8GS76"/>
<dbReference type="Gene3D" id="2.70.98.10">
    <property type="match status" value="1"/>
</dbReference>
<feature type="active site" evidence="6">
    <location>
        <position position="263"/>
    </location>
</feature>
<dbReference type="Pfam" id="PF01263">
    <property type="entry name" value="Aldose_epim"/>
    <property type="match status" value="1"/>
</dbReference>
<dbReference type="CDD" id="cd09020">
    <property type="entry name" value="D-hex-6-P-epi_like"/>
    <property type="match status" value="1"/>
</dbReference>
<evidence type="ECO:0000256" key="4">
    <source>
        <dbReference type="ARBA" id="ARBA00023235"/>
    </source>
</evidence>
<dbReference type="GeneID" id="14916100"/>
<protein>
    <recommendedName>
        <fullName evidence="3 5">glucose-6-phosphate 1-epimerase</fullName>
        <ecNumber evidence="3 5">5.1.3.15</ecNumber>
    </recommendedName>
</protein>
<dbReference type="PIRSF" id="PIRSF016020">
    <property type="entry name" value="PHexose_mutarotase"/>
    <property type="match status" value="1"/>
</dbReference>
<gene>
    <name evidence="7" type="ORF">ACA1_309320</name>
</gene>
<dbReference type="InterPro" id="IPR014718">
    <property type="entry name" value="GH-type_carb-bd"/>
</dbReference>
<feature type="active site" evidence="6">
    <location>
        <position position="157"/>
    </location>
</feature>
<sequence>MNQGKGGLERVVIGHAATGASAEVYLLGAHLTSFIPKRGGADLLFVSQKAEFAEGKAIRGGVPIIFPQFSDMGPLTKHGFARTALWEVASAADSEVTLVLRSSEATRKLWPHDFEALFRIALVPHGGTPFFQEAALETEFTVKNTGSSAFAFTVALHTYFAVKDIHVTRVEGLHREGEDLYYLDNTQGRKKIKEESRDVGFTGETDRIYLHTADELRLNDTERAIVIKKSGLADAVVWNVWADKVKSMADLGDDEWPRYACVEVAAVEHPVQLNPQQSWTGKQTLYEQSRSRSPSAL</sequence>
<dbReference type="PANTHER" id="PTHR11122:SF13">
    <property type="entry name" value="GLUCOSE-6-PHOSPHATE 1-EPIMERASE"/>
    <property type="match status" value="1"/>
</dbReference>
<dbReference type="GO" id="GO:0005737">
    <property type="term" value="C:cytoplasm"/>
    <property type="evidence" value="ECO:0007669"/>
    <property type="project" value="TreeGrafter"/>
</dbReference>
<dbReference type="Proteomes" id="UP000011083">
    <property type="component" value="Unassembled WGS sequence"/>
</dbReference>
<dbReference type="GO" id="GO:0030246">
    <property type="term" value="F:carbohydrate binding"/>
    <property type="evidence" value="ECO:0007669"/>
    <property type="project" value="UniProtKB-UniRule"/>
</dbReference>
<dbReference type="GO" id="GO:0005975">
    <property type="term" value="P:carbohydrate metabolic process"/>
    <property type="evidence" value="ECO:0007669"/>
    <property type="project" value="InterPro"/>
</dbReference>
<reference evidence="7 8" key="1">
    <citation type="journal article" date="2013" name="Genome Biol.">
        <title>Genome of Acanthamoeba castellanii highlights extensive lateral gene transfer and early evolution of tyrosine kinase signaling.</title>
        <authorList>
            <person name="Clarke M."/>
            <person name="Lohan A.J."/>
            <person name="Liu B."/>
            <person name="Lagkouvardos I."/>
            <person name="Roy S."/>
            <person name="Zafar N."/>
            <person name="Bertelli C."/>
            <person name="Schilde C."/>
            <person name="Kianianmomeni A."/>
            <person name="Burglin T.R."/>
            <person name="Frech C."/>
            <person name="Turcotte B."/>
            <person name="Kopec K.O."/>
            <person name="Synnott J.M."/>
            <person name="Choo C."/>
            <person name="Paponov I."/>
            <person name="Finkler A."/>
            <person name="Soon Heng Tan C."/>
            <person name="Hutchins A.P."/>
            <person name="Weinmeier T."/>
            <person name="Rattei T."/>
            <person name="Chu J.S."/>
            <person name="Gimenez G."/>
            <person name="Irimia M."/>
            <person name="Rigden D.J."/>
            <person name="Fitzpatrick D.A."/>
            <person name="Lorenzo-Morales J."/>
            <person name="Bateman A."/>
            <person name="Chiu C.H."/>
            <person name="Tang P."/>
            <person name="Hegemann P."/>
            <person name="Fromm H."/>
            <person name="Raoult D."/>
            <person name="Greub G."/>
            <person name="Miranda-Saavedra D."/>
            <person name="Chen N."/>
            <person name="Nash P."/>
            <person name="Ginger M.L."/>
            <person name="Horn M."/>
            <person name="Schaap P."/>
            <person name="Caler L."/>
            <person name="Loftus B."/>
        </authorList>
    </citation>
    <scope>NUCLEOTIDE SEQUENCE [LARGE SCALE GENOMIC DNA]</scope>
    <source>
        <strain evidence="7 8">Neff</strain>
    </source>
</reference>
<dbReference type="GO" id="GO:0047938">
    <property type="term" value="F:glucose-6-phosphate 1-epimerase activity"/>
    <property type="evidence" value="ECO:0007669"/>
    <property type="project" value="UniProtKB-UniRule"/>
</dbReference>
<evidence type="ECO:0000256" key="1">
    <source>
        <dbReference type="ARBA" id="ARBA00001096"/>
    </source>
</evidence>
<dbReference type="OrthoDB" id="1659429at2759"/>
<dbReference type="EMBL" id="KB008031">
    <property type="protein sequence ID" value="ELR15458.1"/>
    <property type="molecule type" value="Genomic_DNA"/>
</dbReference>
<evidence type="ECO:0000256" key="3">
    <source>
        <dbReference type="ARBA" id="ARBA00012083"/>
    </source>
</evidence>
<accession>L8GS76</accession>
<evidence type="ECO:0000256" key="6">
    <source>
        <dbReference type="PIRSR" id="PIRSR016020-1"/>
    </source>
</evidence>
<proteinExistence type="inferred from homology"/>
<dbReference type="OMA" id="MNWSITD"/>
<keyword evidence="4 5" id="KW-0413">Isomerase</keyword>
<evidence type="ECO:0000313" key="7">
    <source>
        <dbReference type="EMBL" id="ELR15458.1"/>
    </source>
</evidence>
<dbReference type="EC" id="5.1.3.15" evidence="3 5"/>
<evidence type="ECO:0000256" key="2">
    <source>
        <dbReference type="ARBA" id="ARBA00005866"/>
    </source>
</evidence>
<keyword evidence="8" id="KW-1185">Reference proteome</keyword>
<name>L8GS76_ACACF</name>
<comment type="catalytic activity">
    <reaction evidence="1">
        <text>alpha-D-glucose 6-phosphate = beta-D-glucose 6-phosphate</text>
        <dbReference type="Rhea" id="RHEA:16249"/>
        <dbReference type="ChEBI" id="CHEBI:58225"/>
        <dbReference type="ChEBI" id="CHEBI:58247"/>
        <dbReference type="EC" id="5.1.3.15"/>
    </reaction>
</comment>
<evidence type="ECO:0000313" key="8">
    <source>
        <dbReference type="Proteomes" id="UP000011083"/>
    </source>
</evidence>
<dbReference type="InterPro" id="IPR008183">
    <property type="entry name" value="Aldose_1/G6P_1-epimerase"/>
</dbReference>
<comment type="similarity">
    <text evidence="2 5">Belongs to the glucose-6-phosphate 1-epimerase family.</text>
</comment>
<dbReference type="InterPro" id="IPR025532">
    <property type="entry name" value="G6P_1-epimerase"/>
</dbReference>
<dbReference type="PANTHER" id="PTHR11122">
    <property type="entry name" value="APOSPORY-ASSOCIATED PROTEIN C-RELATED"/>
    <property type="match status" value="1"/>
</dbReference>
<organism evidence="7 8">
    <name type="scientific">Acanthamoeba castellanii (strain ATCC 30010 / Neff)</name>
    <dbReference type="NCBI Taxonomy" id="1257118"/>
    <lineage>
        <taxon>Eukaryota</taxon>
        <taxon>Amoebozoa</taxon>
        <taxon>Discosea</taxon>
        <taxon>Longamoebia</taxon>
        <taxon>Centramoebida</taxon>
        <taxon>Acanthamoebidae</taxon>
        <taxon>Acanthamoeba</taxon>
    </lineage>
</organism>
<dbReference type="RefSeq" id="XP_004337471.1">
    <property type="nucleotide sequence ID" value="XM_004337423.1"/>
</dbReference>
<dbReference type="KEGG" id="acan:ACA1_309320"/>